<evidence type="ECO:0000313" key="2">
    <source>
        <dbReference type="EMBL" id="UZD21477.1"/>
    </source>
</evidence>
<sequence>MKKLLVALVMIAGAISFQPSPVEANEWGGLCCKDIPNSCFHPIGMNIPESVWTSGRDTCTLDEDGEG</sequence>
<proteinExistence type="predicted"/>
<organism evidence="2 3">
    <name type="scientific">Algoriphagus halophytocola</name>
    <dbReference type="NCBI Taxonomy" id="2991499"/>
    <lineage>
        <taxon>Bacteria</taxon>
        <taxon>Pseudomonadati</taxon>
        <taxon>Bacteroidota</taxon>
        <taxon>Cytophagia</taxon>
        <taxon>Cytophagales</taxon>
        <taxon>Cyclobacteriaceae</taxon>
        <taxon>Algoriphagus</taxon>
    </lineage>
</organism>
<evidence type="ECO:0000313" key="3">
    <source>
        <dbReference type="Proteomes" id="UP001163156"/>
    </source>
</evidence>
<evidence type="ECO:0000256" key="1">
    <source>
        <dbReference type="SAM" id="SignalP"/>
    </source>
</evidence>
<dbReference type="RefSeq" id="WP_264807949.1">
    <property type="nucleotide sequence ID" value="NZ_CP110226.1"/>
</dbReference>
<feature type="signal peptide" evidence="1">
    <location>
        <begin position="1"/>
        <end position="24"/>
    </location>
</feature>
<name>A0ABY6MCP5_9BACT</name>
<protein>
    <submittedName>
        <fullName evidence="2">Uncharacterized protein</fullName>
    </submittedName>
</protein>
<feature type="chain" id="PRO_5047037254" evidence="1">
    <location>
        <begin position="25"/>
        <end position="67"/>
    </location>
</feature>
<keyword evidence="3" id="KW-1185">Reference proteome</keyword>
<reference evidence="2" key="1">
    <citation type="submission" date="2022-10" db="EMBL/GenBank/DDBJ databases">
        <title>Algoriphagus sp. a novel bacteria isolate from halophytes salicornia europaea.</title>
        <authorList>
            <person name="Peng Y."/>
            <person name="Jiang L."/>
            <person name="Lee J."/>
        </authorList>
    </citation>
    <scope>NUCLEOTIDE SEQUENCE</scope>
    <source>
        <strain evidence="2">TR-M5</strain>
    </source>
</reference>
<keyword evidence="1" id="KW-0732">Signal</keyword>
<gene>
    <name evidence="2" type="ORF">OM944_12470</name>
</gene>
<dbReference type="Proteomes" id="UP001163156">
    <property type="component" value="Chromosome"/>
</dbReference>
<accession>A0ABY6MCP5</accession>
<dbReference type="EMBL" id="CP110226">
    <property type="protein sequence ID" value="UZD21477.1"/>
    <property type="molecule type" value="Genomic_DNA"/>
</dbReference>